<evidence type="ECO:0000256" key="2">
    <source>
        <dbReference type="ARBA" id="ARBA00022741"/>
    </source>
</evidence>
<dbReference type="HAMAP" id="MF_00235">
    <property type="entry name" value="Adenylate_kinase_Adk"/>
    <property type="match status" value="1"/>
</dbReference>
<dbReference type="GO" id="GO:0019205">
    <property type="term" value="F:nucleobase-containing compound kinase activity"/>
    <property type="evidence" value="ECO:0007669"/>
    <property type="project" value="InterPro"/>
</dbReference>
<dbReference type="OMA" id="ETFAQIC"/>
<dbReference type="GO" id="GO:0006139">
    <property type="term" value="P:nucleobase-containing compound metabolic process"/>
    <property type="evidence" value="ECO:0007669"/>
    <property type="project" value="InterPro"/>
</dbReference>
<dbReference type="Pfam" id="PF00406">
    <property type="entry name" value="ADK"/>
    <property type="match status" value="1"/>
</dbReference>
<dbReference type="InterPro" id="IPR000850">
    <property type="entry name" value="Adenylat/UMP-CMP_kin"/>
</dbReference>
<dbReference type="Proteomes" id="UP000195521">
    <property type="component" value="Unassembled WGS sequence"/>
</dbReference>
<dbReference type="InterPro" id="IPR027417">
    <property type="entry name" value="P-loop_NTPase"/>
</dbReference>
<evidence type="ECO:0000313" key="4">
    <source>
        <dbReference type="EMBL" id="GAW79738.1"/>
    </source>
</evidence>
<dbReference type="GO" id="GO:0005524">
    <property type="term" value="F:ATP binding"/>
    <property type="evidence" value="ECO:0007669"/>
    <property type="project" value="InterPro"/>
</dbReference>
<dbReference type="EMBL" id="BDQF01000006">
    <property type="protein sequence ID" value="GAW79738.1"/>
    <property type="molecule type" value="Genomic_DNA"/>
</dbReference>
<evidence type="ECO:0000256" key="3">
    <source>
        <dbReference type="ARBA" id="ARBA00022777"/>
    </source>
</evidence>
<dbReference type="AlphaFoldDB" id="A0A1Y1JDH5"/>
<keyword evidence="3 4" id="KW-0418">Kinase</keyword>
<reference evidence="5" key="1">
    <citation type="submission" date="2017-04" db="EMBL/GenBank/DDBJ databases">
        <title>Plasmodium gonderi genome.</title>
        <authorList>
            <person name="Arisue N."/>
            <person name="Honma H."/>
            <person name="Kawai S."/>
            <person name="Tougan T."/>
            <person name="Tanabe K."/>
            <person name="Horii T."/>
        </authorList>
    </citation>
    <scope>NUCLEOTIDE SEQUENCE [LARGE SCALE GENOMIC DNA]</scope>
    <source>
        <strain evidence="5">ATCC 30045</strain>
    </source>
</reference>
<organism evidence="4 5">
    <name type="scientific">Plasmodium gonderi</name>
    <dbReference type="NCBI Taxonomy" id="77519"/>
    <lineage>
        <taxon>Eukaryota</taxon>
        <taxon>Sar</taxon>
        <taxon>Alveolata</taxon>
        <taxon>Apicomplexa</taxon>
        <taxon>Aconoidasida</taxon>
        <taxon>Haemosporida</taxon>
        <taxon>Plasmodiidae</taxon>
        <taxon>Plasmodium</taxon>
        <taxon>Plasmodium (Plasmodium)</taxon>
    </lineage>
</organism>
<keyword evidence="2" id="KW-0547">Nucleotide-binding</keyword>
<proteinExistence type="inferred from homology"/>
<keyword evidence="1" id="KW-0808">Transferase</keyword>
<dbReference type="RefSeq" id="XP_028542327.1">
    <property type="nucleotide sequence ID" value="XM_028686526.1"/>
</dbReference>
<dbReference type="OrthoDB" id="439792at2759"/>
<sequence length="291" mass="33504">MHSYSEKTVEKGRISNDKRKKKIYILNGAAGSGKDTQCKLVSEKYYFPIITISTLLKEYIKENEQIEENTNMCDKYAYDLGEKENEKKKRKKEDLENIKKCMNDGSLVSDDVVMRIFLNRLEKYLNNKETCSGILINGFPRTYEQALLFAKNDIEITNFINIQVKKDTLLKRINNRMADPITNINYSAEGIELFLKKKKGAILTSEEESLLISQGKEFQNLNDEIIDRLVRRADDKEATFNKRFDVYEKNKHKIESLFLNACRDVDGNGSIDQTFAQICAIIGPAPQDPPT</sequence>
<dbReference type="Gene3D" id="3.40.50.300">
    <property type="entry name" value="P-loop containing nucleotide triphosphate hydrolases"/>
    <property type="match status" value="1"/>
</dbReference>
<accession>A0A1Y1JDH5</accession>
<protein>
    <submittedName>
        <fullName evidence="4">Adenylate kinase 2</fullName>
    </submittedName>
</protein>
<dbReference type="CDD" id="cd01428">
    <property type="entry name" value="ADK"/>
    <property type="match status" value="1"/>
</dbReference>
<name>A0A1Y1JDH5_PLAGO</name>
<comment type="caution">
    <text evidence="4">The sequence shown here is derived from an EMBL/GenBank/DDBJ whole genome shotgun (WGS) entry which is preliminary data.</text>
</comment>
<dbReference type="SUPFAM" id="SSF52540">
    <property type="entry name" value="P-loop containing nucleoside triphosphate hydrolases"/>
    <property type="match status" value="1"/>
</dbReference>
<dbReference type="GeneID" id="39746450"/>
<keyword evidence="5" id="KW-1185">Reference proteome</keyword>
<dbReference type="PANTHER" id="PTHR23359">
    <property type="entry name" value="NUCLEOTIDE KINASE"/>
    <property type="match status" value="1"/>
</dbReference>
<evidence type="ECO:0000256" key="1">
    <source>
        <dbReference type="ARBA" id="ARBA00022679"/>
    </source>
</evidence>
<gene>
    <name evidence="4" type="ORF">PGO_051480</name>
</gene>
<evidence type="ECO:0000313" key="5">
    <source>
        <dbReference type="Proteomes" id="UP000195521"/>
    </source>
</evidence>